<dbReference type="Pfam" id="PF13537">
    <property type="entry name" value="GATase_7"/>
    <property type="match status" value="1"/>
</dbReference>
<dbReference type="GO" id="GO:0005524">
    <property type="term" value="F:ATP binding"/>
    <property type="evidence" value="ECO:0007669"/>
    <property type="project" value="UniProtKB-KW"/>
</dbReference>
<dbReference type="InterPro" id="IPR029055">
    <property type="entry name" value="Ntn_hydrolases_N"/>
</dbReference>
<dbReference type="Proteomes" id="UP000317010">
    <property type="component" value="Unassembled WGS sequence"/>
</dbReference>
<feature type="domain" description="Glutamine amidotransferase type-2" evidence="10">
    <location>
        <begin position="2"/>
        <end position="215"/>
    </location>
</feature>
<dbReference type="InterPro" id="IPR051786">
    <property type="entry name" value="ASN_synthetase/amidase"/>
</dbReference>
<dbReference type="PANTHER" id="PTHR43284">
    <property type="entry name" value="ASPARAGINE SYNTHETASE (GLUTAMINE-HYDROLYZING)"/>
    <property type="match status" value="1"/>
</dbReference>
<dbReference type="PIRSF" id="PIRSF001589">
    <property type="entry name" value="Asn_synthetase_glu-h"/>
    <property type="match status" value="1"/>
</dbReference>
<gene>
    <name evidence="11" type="ORF">JN11_02585</name>
</gene>
<feature type="binding site" evidence="9">
    <location>
        <position position="103"/>
    </location>
    <ligand>
        <name>L-glutamine</name>
        <dbReference type="ChEBI" id="CHEBI:58359"/>
    </ligand>
</feature>
<comment type="catalytic activity">
    <reaction evidence="7">
        <text>L-aspartate + L-glutamine + ATP + H2O = L-asparagine + L-glutamate + AMP + diphosphate + H(+)</text>
        <dbReference type="Rhea" id="RHEA:12228"/>
        <dbReference type="ChEBI" id="CHEBI:15377"/>
        <dbReference type="ChEBI" id="CHEBI:15378"/>
        <dbReference type="ChEBI" id="CHEBI:29985"/>
        <dbReference type="ChEBI" id="CHEBI:29991"/>
        <dbReference type="ChEBI" id="CHEBI:30616"/>
        <dbReference type="ChEBI" id="CHEBI:33019"/>
        <dbReference type="ChEBI" id="CHEBI:58048"/>
        <dbReference type="ChEBI" id="CHEBI:58359"/>
        <dbReference type="ChEBI" id="CHEBI:456215"/>
        <dbReference type="EC" id="6.3.5.4"/>
    </reaction>
</comment>
<feature type="active site" description="For GATase activity" evidence="8">
    <location>
        <position position="2"/>
    </location>
</feature>
<dbReference type="SUPFAM" id="SSF56235">
    <property type="entry name" value="N-terminal nucleophile aminohydrolases (Ntn hydrolases)"/>
    <property type="match status" value="1"/>
</dbReference>
<evidence type="ECO:0000259" key="10">
    <source>
        <dbReference type="PROSITE" id="PS51278"/>
    </source>
</evidence>
<evidence type="ECO:0000256" key="1">
    <source>
        <dbReference type="ARBA" id="ARBA00005187"/>
    </source>
</evidence>
<dbReference type="InterPro" id="IPR014729">
    <property type="entry name" value="Rossmann-like_a/b/a_fold"/>
</dbReference>
<evidence type="ECO:0000313" key="12">
    <source>
        <dbReference type="Proteomes" id="UP000317010"/>
    </source>
</evidence>
<dbReference type="InterPro" id="IPR033738">
    <property type="entry name" value="AsnB_N"/>
</dbReference>
<dbReference type="Gene3D" id="3.40.50.620">
    <property type="entry name" value="HUPs"/>
    <property type="match status" value="1"/>
</dbReference>
<dbReference type="OrthoDB" id="9763290at2"/>
<dbReference type="CDD" id="cd01991">
    <property type="entry name" value="Asn_synthase_B_C"/>
    <property type="match status" value="1"/>
</dbReference>
<comment type="pathway">
    <text evidence="1">Amino-acid biosynthesis; L-asparagine biosynthesis; L-asparagine from L-aspartate (L-Gln route): step 1/1.</text>
</comment>
<dbReference type="InterPro" id="IPR006426">
    <property type="entry name" value="Asn_synth_AEB"/>
</dbReference>
<dbReference type="EC" id="6.3.5.4" evidence="3"/>
<proteinExistence type="inferred from homology"/>
<evidence type="ECO:0000313" key="11">
    <source>
        <dbReference type="EMBL" id="TWI99268.1"/>
    </source>
</evidence>
<evidence type="ECO:0000256" key="2">
    <source>
        <dbReference type="ARBA" id="ARBA00005752"/>
    </source>
</evidence>
<dbReference type="AlphaFoldDB" id="A0A562U188"/>
<dbReference type="GO" id="GO:0006529">
    <property type="term" value="P:asparagine biosynthetic process"/>
    <property type="evidence" value="ECO:0007669"/>
    <property type="project" value="UniProtKB-KW"/>
</dbReference>
<protein>
    <recommendedName>
        <fullName evidence="3">asparagine synthase (glutamine-hydrolyzing)</fullName>
        <ecNumber evidence="3">6.3.5.4</ecNumber>
    </recommendedName>
</protein>
<dbReference type="PROSITE" id="PS51278">
    <property type="entry name" value="GATASE_TYPE_2"/>
    <property type="match status" value="1"/>
</dbReference>
<evidence type="ECO:0000256" key="5">
    <source>
        <dbReference type="ARBA" id="ARBA00022840"/>
    </source>
</evidence>
<dbReference type="GO" id="GO:0004066">
    <property type="term" value="F:asparagine synthase (glutamine-hydrolyzing) activity"/>
    <property type="evidence" value="ECO:0007669"/>
    <property type="project" value="UniProtKB-EC"/>
</dbReference>
<reference evidence="11 12" key="1">
    <citation type="submission" date="2019-07" db="EMBL/GenBank/DDBJ databases">
        <title>Genomic Encyclopedia of Archaeal and Bacterial Type Strains, Phase II (KMG-II): from individual species to whole genera.</title>
        <authorList>
            <person name="Goeker M."/>
        </authorList>
    </citation>
    <scope>NUCLEOTIDE SEQUENCE [LARGE SCALE GENOMIC DNA]</scope>
    <source>
        <strain evidence="11 12">ATCC BAA-1854</strain>
    </source>
</reference>
<dbReference type="Gene3D" id="3.60.20.10">
    <property type="entry name" value="Glutamine Phosphoribosylpyrophosphate, subunit 1, domain 1"/>
    <property type="match status" value="1"/>
</dbReference>
<sequence length="596" mass="68311">MCRIAGIISNRLTPGEINEKVSLMCNALKHGGPDDEGIFFDEKVKLAFGHRRLSIIDLSKNGHQPMADIQQRVWISFNGEIYNYLVLKQELLKLGVKFNSNTDTEVIINAYLQWGTDAFSRINGMFAFALYDKENATTYLVRDTSGIKPLYYNVSQGQLSFASEVRAFKAANIVTEADQNWAVRFLAFGHIPEPYTTLKEVYSLAKGNYLCWHHHKNSFEIVPYQKSKSVLSYITDINEAKEQIRNSLKASVKSQLIADAPIGVFLSGGIDSSLLTLLANEQKEQQLKTISIFFNEKTYDERAYQNLVLDKISGEKFAHLVQQKEFETFLPSIINDMDMPTTDGINSWFISKYAHEDGLKAVLSGVGADELFGGYPSFNRIKYFKYLRKTPEFAAHLANYFKEDKYRKLSFLAHKHYLADYLLLRGLFVPADIAKILGADINQIEQILFNEPQLSGLDNYDGENASWFETNLYMQNQLLRDTDVMSMQHGLEVRVPFLDEDFQQLAASISPEIRFDSKQPKKILIDTFTDILPESVWNRPKMGFTFPFQQWMGLHQEIGNEHLYKSEIAKKSIRKFKKGEMHWAKAFALYQVQLHG</sequence>
<dbReference type="PANTHER" id="PTHR43284:SF1">
    <property type="entry name" value="ASPARAGINE SYNTHETASE"/>
    <property type="match status" value="1"/>
</dbReference>
<name>A0A562U188_9SPHI</name>
<keyword evidence="8" id="KW-0061">Asparagine biosynthesis</keyword>
<feature type="binding site" evidence="9">
    <location>
        <begin position="364"/>
        <end position="365"/>
    </location>
    <ligand>
        <name>ATP</name>
        <dbReference type="ChEBI" id="CHEBI:30616"/>
    </ligand>
</feature>
<keyword evidence="12" id="KW-1185">Reference proteome</keyword>
<evidence type="ECO:0000256" key="3">
    <source>
        <dbReference type="ARBA" id="ARBA00012737"/>
    </source>
</evidence>
<dbReference type="GO" id="GO:0005829">
    <property type="term" value="C:cytosol"/>
    <property type="evidence" value="ECO:0007669"/>
    <property type="project" value="TreeGrafter"/>
</dbReference>
<evidence type="ECO:0000256" key="6">
    <source>
        <dbReference type="ARBA" id="ARBA00022962"/>
    </source>
</evidence>
<keyword evidence="8" id="KW-0028">Amino-acid biosynthesis</keyword>
<keyword evidence="5 9" id="KW-0067">ATP-binding</keyword>
<dbReference type="CDD" id="cd00712">
    <property type="entry name" value="AsnB"/>
    <property type="match status" value="1"/>
</dbReference>
<evidence type="ECO:0000256" key="7">
    <source>
        <dbReference type="ARBA" id="ARBA00048741"/>
    </source>
</evidence>
<feature type="binding site" evidence="9">
    <location>
        <position position="292"/>
    </location>
    <ligand>
        <name>ATP</name>
        <dbReference type="ChEBI" id="CHEBI:30616"/>
    </ligand>
</feature>
<evidence type="ECO:0000256" key="8">
    <source>
        <dbReference type="PIRSR" id="PIRSR001589-1"/>
    </source>
</evidence>
<keyword evidence="4 9" id="KW-0547">Nucleotide-binding</keyword>
<dbReference type="SUPFAM" id="SSF52402">
    <property type="entry name" value="Adenine nucleotide alpha hydrolases-like"/>
    <property type="match status" value="1"/>
</dbReference>
<dbReference type="InterPro" id="IPR001962">
    <property type="entry name" value="Asn_synthase"/>
</dbReference>
<evidence type="ECO:0000256" key="9">
    <source>
        <dbReference type="PIRSR" id="PIRSR001589-2"/>
    </source>
</evidence>
<dbReference type="EMBL" id="VLLI01000007">
    <property type="protein sequence ID" value="TWI99268.1"/>
    <property type="molecule type" value="Genomic_DNA"/>
</dbReference>
<organism evidence="11 12">
    <name type="scientific">Mucilaginibacter frigoritolerans</name>
    <dbReference type="NCBI Taxonomy" id="652788"/>
    <lineage>
        <taxon>Bacteria</taxon>
        <taxon>Pseudomonadati</taxon>
        <taxon>Bacteroidota</taxon>
        <taxon>Sphingobacteriia</taxon>
        <taxon>Sphingobacteriales</taxon>
        <taxon>Sphingobacteriaceae</taxon>
        <taxon>Mucilaginibacter</taxon>
    </lineage>
</organism>
<keyword evidence="6 8" id="KW-0315">Glutamine amidotransferase</keyword>
<comment type="caution">
    <text evidence="11">The sequence shown here is derived from an EMBL/GenBank/DDBJ whole genome shotgun (WGS) entry which is preliminary data.</text>
</comment>
<accession>A0A562U188</accession>
<dbReference type="InterPro" id="IPR017932">
    <property type="entry name" value="GATase_2_dom"/>
</dbReference>
<dbReference type="NCBIfam" id="TIGR01536">
    <property type="entry name" value="asn_synth_AEB"/>
    <property type="match status" value="1"/>
</dbReference>
<evidence type="ECO:0000256" key="4">
    <source>
        <dbReference type="ARBA" id="ARBA00022741"/>
    </source>
</evidence>
<comment type="similarity">
    <text evidence="2">Belongs to the asparagine synthetase family.</text>
</comment>
<dbReference type="Pfam" id="PF00733">
    <property type="entry name" value="Asn_synthase"/>
    <property type="match status" value="1"/>
</dbReference>
<dbReference type="RefSeq" id="WP_144913078.1">
    <property type="nucleotide sequence ID" value="NZ_VLLI01000007.1"/>
</dbReference>